<keyword evidence="5 7" id="KW-0573">Peptidoglycan synthesis</keyword>
<dbReference type="Pfam" id="PF01471">
    <property type="entry name" value="PG_binding_1"/>
    <property type="match status" value="1"/>
</dbReference>
<evidence type="ECO:0000256" key="4">
    <source>
        <dbReference type="ARBA" id="ARBA00022960"/>
    </source>
</evidence>
<comment type="similarity">
    <text evidence="2">Belongs to the YkuD family.</text>
</comment>
<sequence length="416" mass="47490">MSLCRTLASLLLLGGICLFAGSGSKWIGEGYEKLDPYAVYPGQIGIDKREANLSSNGENILLQRLENALSKYENIAFDGGWPVIPDNFPILKTGDLHDAVPAIRSRLCVTGDYNCSLDANRTFDRELADAVRRFQLRHALKADGIVGPDTLEAMNVPVQKRVETIKINIVRLRWLTTGSHDFIAANIPTFTLALYRDNRCVLSMKTVVGRKERATPMISDTLTYAVLNPYWRAPKTIVAEDILPKLKAGRFDYLESIGIVVTQRADGNDSIDMRSIDWHRYDNADIPYIFLQKPGEKNYLGFVKFMFPNEFDVYIHDTPDDYLFRYDNRAKSSGCIRVEKPIELFHALYENGTGVWRYKRIVEELLKKEEKLVGLPRPLPIYILYMTAFVDEAGEIHFVKDIYGYDRRMVEYMNGD</sequence>
<evidence type="ECO:0000313" key="10">
    <source>
        <dbReference type="Proteomes" id="UP001321445"/>
    </source>
</evidence>
<dbReference type="InterPro" id="IPR052905">
    <property type="entry name" value="LD-transpeptidase_YkuD-like"/>
</dbReference>
<dbReference type="CDD" id="cd16913">
    <property type="entry name" value="YkuD_like"/>
    <property type="match status" value="1"/>
</dbReference>
<gene>
    <name evidence="9" type="ORF">HCR_01760</name>
</gene>
<dbReference type="EMBL" id="AP027370">
    <property type="protein sequence ID" value="BDY11864.1"/>
    <property type="molecule type" value="Genomic_DNA"/>
</dbReference>
<protein>
    <recommendedName>
        <fullName evidence="8">L,D-TPase catalytic domain-containing protein</fullName>
    </recommendedName>
</protein>
<dbReference type="Pfam" id="PF03734">
    <property type="entry name" value="YkuD"/>
    <property type="match status" value="1"/>
</dbReference>
<keyword evidence="3" id="KW-0808">Transferase</keyword>
<keyword evidence="10" id="KW-1185">Reference proteome</keyword>
<accession>A0ABM8FKG3</accession>
<name>A0ABM8FKG3_9BACT</name>
<evidence type="ECO:0000256" key="1">
    <source>
        <dbReference type="ARBA" id="ARBA00004752"/>
    </source>
</evidence>
<evidence type="ECO:0000256" key="5">
    <source>
        <dbReference type="ARBA" id="ARBA00022984"/>
    </source>
</evidence>
<dbReference type="InterPro" id="IPR036365">
    <property type="entry name" value="PGBD-like_sf"/>
</dbReference>
<dbReference type="SUPFAM" id="SSF47090">
    <property type="entry name" value="PGBD-like"/>
    <property type="match status" value="1"/>
</dbReference>
<dbReference type="InterPro" id="IPR038063">
    <property type="entry name" value="Transpep_catalytic_dom"/>
</dbReference>
<dbReference type="RefSeq" id="WP_286337078.1">
    <property type="nucleotide sequence ID" value="NZ_AP027370.1"/>
</dbReference>
<dbReference type="Gene3D" id="2.40.440.10">
    <property type="entry name" value="L,D-transpeptidase catalytic domain-like"/>
    <property type="match status" value="1"/>
</dbReference>
<proteinExistence type="inferred from homology"/>
<evidence type="ECO:0000256" key="7">
    <source>
        <dbReference type="PROSITE-ProRule" id="PRU01373"/>
    </source>
</evidence>
<dbReference type="InterPro" id="IPR005490">
    <property type="entry name" value="LD_TPept_cat_dom"/>
</dbReference>
<dbReference type="PROSITE" id="PS52029">
    <property type="entry name" value="LD_TPASE"/>
    <property type="match status" value="1"/>
</dbReference>
<dbReference type="SUPFAM" id="SSF141523">
    <property type="entry name" value="L,D-transpeptidase catalytic domain-like"/>
    <property type="match status" value="1"/>
</dbReference>
<dbReference type="PANTHER" id="PTHR41533">
    <property type="entry name" value="L,D-TRANSPEPTIDASE HI_1667-RELATED"/>
    <property type="match status" value="1"/>
</dbReference>
<keyword evidence="4 7" id="KW-0133">Cell shape</keyword>
<evidence type="ECO:0000259" key="8">
    <source>
        <dbReference type="PROSITE" id="PS52029"/>
    </source>
</evidence>
<feature type="active site" description="Nucleophile" evidence="7">
    <location>
        <position position="335"/>
    </location>
</feature>
<dbReference type="Gene3D" id="1.10.101.10">
    <property type="entry name" value="PGBD-like superfamily/PGBD"/>
    <property type="match status" value="1"/>
</dbReference>
<dbReference type="InterPro" id="IPR002477">
    <property type="entry name" value="Peptidoglycan-bd-like"/>
</dbReference>
<feature type="domain" description="L,D-TPase catalytic" evidence="8">
    <location>
        <begin position="181"/>
        <end position="358"/>
    </location>
</feature>
<evidence type="ECO:0000313" key="9">
    <source>
        <dbReference type="EMBL" id="BDY11864.1"/>
    </source>
</evidence>
<keyword evidence="6 7" id="KW-0961">Cell wall biogenesis/degradation</keyword>
<reference evidence="9 10" key="1">
    <citation type="submission" date="2023-03" db="EMBL/GenBank/DDBJ databases">
        <title>Description of Hydrogenimonas sp. ISO32.</title>
        <authorList>
            <person name="Mino S."/>
            <person name="Fukazawa S."/>
            <person name="Sawabe T."/>
        </authorList>
    </citation>
    <scope>NUCLEOTIDE SEQUENCE [LARGE SCALE GENOMIC DNA]</scope>
    <source>
        <strain evidence="9 10">ISO32</strain>
    </source>
</reference>
<comment type="pathway">
    <text evidence="1 7">Cell wall biogenesis; peptidoglycan biosynthesis.</text>
</comment>
<dbReference type="InterPro" id="IPR036366">
    <property type="entry name" value="PGBDSf"/>
</dbReference>
<evidence type="ECO:0000256" key="3">
    <source>
        <dbReference type="ARBA" id="ARBA00022679"/>
    </source>
</evidence>
<organism evidence="9 10">
    <name type="scientific">Hydrogenimonas cancrithermarum</name>
    <dbReference type="NCBI Taxonomy" id="2993563"/>
    <lineage>
        <taxon>Bacteria</taxon>
        <taxon>Pseudomonadati</taxon>
        <taxon>Campylobacterota</taxon>
        <taxon>Epsilonproteobacteria</taxon>
        <taxon>Campylobacterales</taxon>
        <taxon>Hydrogenimonadaceae</taxon>
        <taxon>Hydrogenimonas</taxon>
    </lineage>
</organism>
<dbReference type="Proteomes" id="UP001321445">
    <property type="component" value="Chromosome"/>
</dbReference>
<feature type="active site" description="Proton donor/acceptor" evidence="7">
    <location>
        <position position="316"/>
    </location>
</feature>
<evidence type="ECO:0000256" key="6">
    <source>
        <dbReference type="ARBA" id="ARBA00023316"/>
    </source>
</evidence>
<evidence type="ECO:0000256" key="2">
    <source>
        <dbReference type="ARBA" id="ARBA00005992"/>
    </source>
</evidence>
<dbReference type="PANTHER" id="PTHR41533:SF2">
    <property type="entry name" value="BLR7131 PROTEIN"/>
    <property type="match status" value="1"/>
</dbReference>